<keyword evidence="2" id="KW-0732">Signal</keyword>
<dbReference type="EMBL" id="FM998797">
    <property type="protein sequence ID" value="CAX51439.1"/>
    <property type="molecule type" value="mRNA"/>
</dbReference>
<dbReference type="Pfam" id="PF04832">
    <property type="entry name" value="SOUL"/>
    <property type="match status" value="1"/>
</dbReference>
<protein>
    <submittedName>
        <fullName evidence="3">Uncharacterized protein</fullName>
    </submittedName>
</protein>
<dbReference type="AlphaFoldDB" id="C5J8D4"/>
<feature type="signal peptide" evidence="2">
    <location>
        <begin position="1"/>
        <end position="20"/>
    </location>
</feature>
<feature type="non-terminal residue" evidence="3">
    <location>
        <position position="116"/>
    </location>
</feature>
<organism evidence="3">
    <name type="scientific">Opisthacanthus cayaporum</name>
    <name type="common">South American scorpion</name>
    <dbReference type="NCBI Taxonomy" id="573324"/>
    <lineage>
        <taxon>Eukaryota</taxon>
        <taxon>Metazoa</taxon>
        <taxon>Ecdysozoa</taxon>
        <taxon>Arthropoda</taxon>
        <taxon>Chelicerata</taxon>
        <taxon>Arachnida</taxon>
        <taxon>Scorpiones</taxon>
        <taxon>Iurida</taxon>
        <taxon>Scorpionoidea</taxon>
        <taxon>Hemiscorpiidae</taxon>
        <taxon>Opisthacanthus</taxon>
    </lineage>
</organism>
<dbReference type="InterPro" id="IPR011256">
    <property type="entry name" value="Reg_factor_effector_dom_sf"/>
</dbReference>
<evidence type="ECO:0000256" key="2">
    <source>
        <dbReference type="SAM" id="SignalP"/>
    </source>
</evidence>
<sequence length="116" mass="13351">MKLLLLGVVLFVFVVDTGEAHCTRNGSPCPDYEVLERLDGYEKRRYPGATLVSTSGTAKERKDIVVRLIKRMYIYIHGNNSEEAEIELMVPVRTWKSPGEHNITYTLSFFLPKRFQ</sequence>
<dbReference type="PANTHER" id="PTHR11220">
    <property type="entry name" value="HEME-BINDING PROTEIN-RELATED"/>
    <property type="match status" value="1"/>
</dbReference>
<dbReference type="InterPro" id="IPR006917">
    <property type="entry name" value="SOUL_heme-bd"/>
</dbReference>
<evidence type="ECO:0000256" key="1">
    <source>
        <dbReference type="ARBA" id="ARBA00009817"/>
    </source>
</evidence>
<name>C5J8D4_OPICY</name>
<comment type="similarity">
    <text evidence="1">Belongs to the HEBP family.</text>
</comment>
<evidence type="ECO:0000313" key="3">
    <source>
        <dbReference type="EMBL" id="CAX51439.1"/>
    </source>
</evidence>
<reference evidence="3" key="1">
    <citation type="journal article" date="2009" name="Toxicon">
        <title>Cloning and characterization of cDNA sequences encoding for new venom peptides of the Brazilian scorpion Opisthacanthus cayaporum.</title>
        <authorList>
            <person name="Silva E.C."/>
            <person name="Camargos T.S."/>
            <person name="Maranhao A.Q."/>
            <person name="Silva-Pereira I."/>
            <person name="Silva L.P."/>
            <person name="Possani L.D."/>
            <person name="Schwartz E.F."/>
        </authorList>
    </citation>
    <scope>NUCLEOTIDE SEQUENCE</scope>
    <source>
        <tissue evidence="3">Venom gland</tissue>
    </source>
</reference>
<feature type="chain" id="PRO_5002953644" evidence="2">
    <location>
        <begin position="21"/>
        <end position="116"/>
    </location>
</feature>
<proteinExistence type="evidence at transcript level"/>
<dbReference type="Gene3D" id="3.20.80.10">
    <property type="entry name" value="Regulatory factor, effector binding domain"/>
    <property type="match status" value="1"/>
</dbReference>
<dbReference type="PANTHER" id="PTHR11220:SF1">
    <property type="entry name" value="HEME-BINDING PROTEIN 2"/>
    <property type="match status" value="1"/>
</dbReference>
<accession>C5J8D4</accession>
<dbReference type="SUPFAM" id="SSF55136">
    <property type="entry name" value="Probable bacterial effector-binding domain"/>
    <property type="match status" value="1"/>
</dbReference>